<evidence type="ECO:0008006" key="3">
    <source>
        <dbReference type="Google" id="ProtNLM"/>
    </source>
</evidence>
<dbReference type="GO" id="GO:0002161">
    <property type="term" value="F:aminoacyl-tRNA deacylase activity"/>
    <property type="evidence" value="ECO:0007669"/>
    <property type="project" value="InterPro"/>
</dbReference>
<dbReference type="Proteomes" id="UP000005326">
    <property type="component" value="Unassembled WGS sequence"/>
</dbReference>
<proteinExistence type="predicted"/>
<dbReference type="SUPFAM" id="SSF55826">
    <property type="entry name" value="YbaK/ProRS associated domain"/>
    <property type="match status" value="1"/>
</dbReference>
<dbReference type="InterPro" id="IPR036754">
    <property type="entry name" value="YbaK/aa-tRNA-synt-asso_dom_sf"/>
</dbReference>
<dbReference type="AlphaFoldDB" id="B0MKI4"/>
<reference evidence="1" key="1">
    <citation type="submission" date="2007-10" db="EMBL/GenBank/DDBJ databases">
        <authorList>
            <person name="Fulton L."/>
            <person name="Clifton S."/>
            <person name="Fulton B."/>
            <person name="Xu J."/>
            <person name="Minx P."/>
            <person name="Pepin K.H."/>
            <person name="Johnson M."/>
            <person name="Thiruvilangam P."/>
            <person name="Bhonagiri V."/>
            <person name="Nash W.E."/>
            <person name="Mardis E.R."/>
            <person name="Wilson R.K."/>
        </authorList>
    </citation>
    <scope>NUCLEOTIDE SEQUENCE [LARGE SCALE GENOMIC DNA]</scope>
    <source>
        <strain evidence="1">DSM 15702</strain>
    </source>
</reference>
<sequence length="47" mass="5281">MSLEKVKEYFKAYGIEDRITELSESSATVELAAHALHTEPCRIAKTL</sequence>
<name>B0MKI4_9FIRM</name>
<comment type="caution">
    <text evidence="1">The sequence shown here is derived from an EMBL/GenBank/DDBJ whole genome shotgun (WGS) entry which is preliminary data.</text>
</comment>
<evidence type="ECO:0000313" key="2">
    <source>
        <dbReference type="Proteomes" id="UP000005326"/>
    </source>
</evidence>
<keyword evidence="2" id="KW-1185">Reference proteome</keyword>
<dbReference type="EMBL" id="ABCA03000031">
    <property type="protein sequence ID" value="EDS01799.1"/>
    <property type="molecule type" value="Genomic_DNA"/>
</dbReference>
<reference evidence="1" key="2">
    <citation type="submission" date="2014-06" db="EMBL/GenBank/DDBJ databases">
        <title>Draft genome sequence of Eubacterium siraeum (DSM 15702).</title>
        <authorList>
            <person name="Sudarsanam P."/>
            <person name="Ley R."/>
            <person name="Guruge J."/>
            <person name="Turnbaugh P.J."/>
            <person name="Mahowald M."/>
            <person name="Liep D."/>
            <person name="Gordon J."/>
        </authorList>
    </citation>
    <scope>NUCLEOTIDE SEQUENCE</scope>
    <source>
        <strain evidence="1">DSM 15702</strain>
    </source>
</reference>
<accession>B0MKI4</accession>
<gene>
    <name evidence="1" type="ORF">EUBSIR_00340</name>
</gene>
<dbReference type="Gene3D" id="3.90.960.10">
    <property type="entry name" value="YbaK/aminoacyl-tRNA synthetase-associated domain"/>
    <property type="match status" value="1"/>
</dbReference>
<evidence type="ECO:0000313" key="1">
    <source>
        <dbReference type="EMBL" id="EDS01799.1"/>
    </source>
</evidence>
<organism evidence="1 2">
    <name type="scientific">[Eubacterium] siraeum DSM 15702</name>
    <dbReference type="NCBI Taxonomy" id="428128"/>
    <lineage>
        <taxon>Bacteria</taxon>
        <taxon>Bacillati</taxon>
        <taxon>Bacillota</taxon>
        <taxon>Clostridia</taxon>
        <taxon>Eubacteriales</taxon>
        <taxon>Oscillospiraceae</taxon>
        <taxon>Oscillospiraceae incertae sedis</taxon>
    </lineage>
</organism>
<protein>
    <recommendedName>
        <fullName evidence="3">YbaK/aminoacyl-tRNA synthetase-associated domain-containing protein</fullName>
    </recommendedName>
</protein>